<evidence type="ECO:0000259" key="2">
    <source>
        <dbReference type="Pfam" id="PF07331"/>
    </source>
</evidence>
<gene>
    <name evidence="3" type="ORF">SDC9_190004</name>
</gene>
<dbReference type="InterPro" id="IPR009936">
    <property type="entry name" value="DUF1468"/>
</dbReference>
<organism evidence="3">
    <name type="scientific">bioreactor metagenome</name>
    <dbReference type="NCBI Taxonomy" id="1076179"/>
    <lineage>
        <taxon>unclassified sequences</taxon>
        <taxon>metagenomes</taxon>
        <taxon>ecological metagenomes</taxon>
    </lineage>
</organism>
<evidence type="ECO:0000313" key="3">
    <source>
        <dbReference type="EMBL" id="MPN42447.1"/>
    </source>
</evidence>
<sequence length="83" mass="9423">MILSSDANKCVYSMMGIIVIFCIGLYVLGFYISTLIFIPVVMYILEVRNKRLMIMTSVLTVSAIYVIFDVLLKTQFPSPIFLS</sequence>
<dbReference type="Pfam" id="PF07331">
    <property type="entry name" value="TctB"/>
    <property type="match status" value="1"/>
</dbReference>
<evidence type="ECO:0000256" key="1">
    <source>
        <dbReference type="SAM" id="Phobius"/>
    </source>
</evidence>
<keyword evidence="1" id="KW-0472">Membrane</keyword>
<name>A0A645HTZ8_9ZZZZ</name>
<protein>
    <recommendedName>
        <fullName evidence="2">DUF1468 domain-containing protein</fullName>
    </recommendedName>
</protein>
<keyword evidence="1" id="KW-1133">Transmembrane helix</keyword>
<accession>A0A645HTZ8</accession>
<reference evidence="3" key="1">
    <citation type="submission" date="2019-08" db="EMBL/GenBank/DDBJ databases">
        <authorList>
            <person name="Kucharzyk K."/>
            <person name="Murdoch R.W."/>
            <person name="Higgins S."/>
            <person name="Loffler F."/>
        </authorList>
    </citation>
    <scope>NUCLEOTIDE SEQUENCE</scope>
</reference>
<feature type="transmembrane region" description="Helical" evidence="1">
    <location>
        <begin position="12"/>
        <end position="45"/>
    </location>
</feature>
<dbReference type="EMBL" id="VSSQ01100185">
    <property type="protein sequence ID" value="MPN42447.1"/>
    <property type="molecule type" value="Genomic_DNA"/>
</dbReference>
<feature type="domain" description="DUF1468" evidence="2">
    <location>
        <begin position="11"/>
        <end position="77"/>
    </location>
</feature>
<keyword evidence="1" id="KW-0812">Transmembrane</keyword>
<comment type="caution">
    <text evidence="3">The sequence shown here is derived from an EMBL/GenBank/DDBJ whole genome shotgun (WGS) entry which is preliminary data.</text>
</comment>
<dbReference type="AlphaFoldDB" id="A0A645HTZ8"/>
<proteinExistence type="predicted"/>
<feature type="transmembrane region" description="Helical" evidence="1">
    <location>
        <begin position="52"/>
        <end position="72"/>
    </location>
</feature>